<feature type="chain" id="PRO_5034425900" evidence="1">
    <location>
        <begin position="24"/>
        <end position="81"/>
    </location>
</feature>
<dbReference type="OrthoDB" id="4789138at2759"/>
<gene>
    <name evidence="2" type="ORF">GQ607_013877</name>
</gene>
<organism evidence="2 3">
    <name type="scientific">Colletotrichum asianum</name>
    <dbReference type="NCBI Taxonomy" id="702518"/>
    <lineage>
        <taxon>Eukaryota</taxon>
        <taxon>Fungi</taxon>
        <taxon>Dikarya</taxon>
        <taxon>Ascomycota</taxon>
        <taxon>Pezizomycotina</taxon>
        <taxon>Sordariomycetes</taxon>
        <taxon>Hypocreomycetidae</taxon>
        <taxon>Glomerellales</taxon>
        <taxon>Glomerellaceae</taxon>
        <taxon>Colletotrichum</taxon>
        <taxon>Colletotrichum gloeosporioides species complex</taxon>
    </lineage>
</organism>
<evidence type="ECO:0000313" key="2">
    <source>
        <dbReference type="EMBL" id="KAF0318918.1"/>
    </source>
</evidence>
<dbReference type="EMBL" id="WOWK01000103">
    <property type="protein sequence ID" value="KAF0318918.1"/>
    <property type="molecule type" value="Genomic_DNA"/>
</dbReference>
<name>A0A8H3W655_9PEZI</name>
<feature type="signal peptide" evidence="1">
    <location>
        <begin position="1"/>
        <end position="23"/>
    </location>
</feature>
<keyword evidence="1" id="KW-0732">Signal</keyword>
<evidence type="ECO:0000313" key="3">
    <source>
        <dbReference type="Proteomes" id="UP000434172"/>
    </source>
</evidence>
<reference evidence="2 3" key="1">
    <citation type="submission" date="2019-12" db="EMBL/GenBank/DDBJ databases">
        <title>A genome sequence resource for the geographically widespread anthracnose pathogen Colletotrichum asianum.</title>
        <authorList>
            <person name="Meng Y."/>
        </authorList>
    </citation>
    <scope>NUCLEOTIDE SEQUENCE [LARGE SCALE GENOMIC DNA]</scope>
    <source>
        <strain evidence="2 3">ICMP 18580</strain>
    </source>
</reference>
<accession>A0A8H3W655</accession>
<comment type="caution">
    <text evidence="2">The sequence shown here is derived from an EMBL/GenBank/DDBJ whole genome shotgun (WGS) entry which is preliminary data.</text>
</comment>
<sequence>MQFNSIIATVATAAAFWASMAETKCIQGPKHAGNSCVPDNKGLLTCGPGNDGNVLICNDQLKWKVHKNCPSGGCFGCECRN</sequence>
<dbReference type="Proteomes" id="UP000434172">
    <property type="component" value="Unassembled WGS sequence"/>
</dbReference>
<protein>
    <submittedName>
        <fullName evidence="2">Uncharacterized protein</fullName>
    </submittedName>
</protein>
<evidence type="ECO:0000256" key="1">
    <source>
        <dbReference type="SAM" id="SignalP"/>
    </source>
</evidence>
<proteinExistence type="predicted"/>
<dbReference type="AlphaFoldDB" id="A0A8H3W655"/>
<keyword evidence="3" id="KW-1185">Reference proteome</keyword>